<keyword evidence="1" id="KW-0805">Transcription regulation</keyword>
<dbReference type="Gene3D" id="1.10.10.10">
    <property type="entry name" value="Winged helix-like DNA-binding domain superfamily/Winged helix DNA-binding domain"/>
    <property type="match status" value="1"/>
</dbReference>
<dbReference type="SUPFAM" id="SSF48008">
    <property type="entry name" value="GntR ligand-binding domain-like"/>
    <property type="match status" value="1"/>
</dbReference>
<name>A0A7C1X5I4_THERO</name>
<sequence length="238" mass="26434">MRRLRAISTSTLSQRVEEQLREAILLGQLPPGQRLIEEQLARELGVSRAPVREALQRLAHEGFVSVRPRHGYVVQPLTATMVEELFDLRLALEPPVFRTVAQAFTEELGRELDDILRRMDGAASRGDWASLVQADAAFHAAIAVASRRPITAQLLRQLETLIARTVILLGSIYPDPQLLVQEHSHLLAVLASGEPERAEAAIRDHLLDARTKLLASFGETSPVVPTQVRREEGGRTDE</sequence>
<evidence type="ECO:0000313" key="4">
    <source>
        <dbReference type="EMBL" id="HEF64973.1"/>
    </source>
</evidence>
<dbReference type="InterPro" id="IPR011711">
    <property type="entry name" value="GntR_C"/>
</dbReference>
<dbReference type="GO" id="GO:0003677">
    <property type="term" value="F:DNA binding"/>
    <property type="evidence" value="ECO:0007669"/>
    <property type="project" value="UniProtKB-KW"/>
</dbReference>
<reference evidence="4" key="1">
    <citation type="journal article" date="2020" name="mSystems">
        <title>Genome- and Community-Level Interaction Insights into Carbon Utilization and Element Cycling Functions of Hydrothermarchaeota in Hydrothermal Sediment.</title>
        <authorList>
            <person name="Zhou Z."/>
            <person name="Liu Y."/>
            <person name="Xu W."/>
            <person name="Pan J."/>
            <person name="Luo Z.H."/>
            <person name="Li M."/>
        </authorList>
    </citation>
    <scope>NUCLEOTIDE SEQUENCE [LARGE SCALE GENOMIC DNA]</scope>
    <source>
        <strain evidence="4">SpSt-222</strain>
    </source>
</reference>
<dbReference type="PRINTS" id="PR00035">
    <property type="entry name" value="HTHGNTR"/>
</dbReference>
<dbReference type="CDD" id="cd07377">
    <property type="entry name" value="WHTH_GntR"/>
    <property type="match status" value="1"/>
</dbReference>
<dbReference type="Pfam" id="PF00392">
    <property type="entry name" value="GntR"/>
    <property type="match status" value="1"/>
</dbReference>
<gene>
    <name evidence="4" type="ORF">ENP47_05180</name>
</gene>
<comment type="caution">
    <text evidence="4">The sequence shown here is derived from an EMBL/GenBank/DDBJ whole genome shotgun (WGS) entry which is preliminary data.</text>
</comment>
<dbReference type="InterPro" id="IPR036390">
    <property type="entry name" value="WH_DNA-bd_sf"/>
</dbReference>
<keyword evidence="2" id="KW-0238">DNA-binding</keyword>
<dbReference type="SMART" id="SM00345">
    <property type="entry name" value="HTH_GNTR"/>
    <property type="match status" value="1"/>
</dbReference>
<evidence type="ECO:0000256" key="3">
    <source>
        <dbReference type="ARBA" id="ARBA00023163"/>
    </source>
</evidence>
<dbReference type="InterPro" id="IPR036388">
    <property type="entry name" value="WH-like_DNA-bd_sf"/>
</dbReference>
<dbReference type="PANTHER" id="PTHR43537">
    <property type="entry name" value="TRANSCRIPTIONAL REGULATOR, GNTR FAMILY"/>
    <property type="match status" value="1"/>
</dbReference>
<dbReference type="SMART" id="SM00895">
    <property type="entry name" value="FCD"/>
    <property type="match status" value="1"/>
</dbReference>
<proteinExistence type="predicted"/>
<dbReference type="AlphaFoldDB" id="A0A7C1X5I4"/>
<dbReference type="Pfam" id="PF07729">
    <property type="entry name" value="FCD"/>
    <property type="match status" value="1"/>
</dbReference>
<dbReference type="InterPro" id="IPR008920">
    <property type="entry name" value="TF_FadR/GntR_C"/>
</dbReference>
<dbReference type="SUPFAM" id="SSF46785">
    <property type="entry name" value="Winged helix' DNA-binding domain"/>
    <property type="match status" value="1"/>
</dbReference>
<accession>A0A7C1X5I4</accession>
<organism evidence="4">
    <name type="scientific">Thermomicrobium roseum</name>
    <dbReference type="NCBI Taxonomy" id="500"/>
    <lineage>
        <taxon>Bacteria</taxon>
        <taxon>Pseudomonadati</taxon>
        <taxon>Thermomicrobiota</taxon>
        <taxon>Thermomicrobia</taxon>
        <taxon>Thermomicrobiales</taxon>
        <taxon>Thermomicrobiaceae</taxon>
        <taxon>Thermomicrobium</taxon>
    </lineage>
</organism>
<evidence type="ECO:0000256" key="2">
    <source>
        <dbReference type="ARBA" id="ARBA00023125"/>
    </source>
</evidence>
<dbReference type="EMBL" id="DSJL01000010">
    <property type="protein sequence ID" value="HEF64973.1"/>
    <property type="molecule type" value="Genomic_DNA"/>
</dbReference>
<dbReference type="Gene3D" id="1.20.120.530">
    <property type="entry name" value="GntR ligand-binding domain-like"/>
    <property type="match status" value="1"/>
</dbReference>
<dbReference type="GO" id="GO:0003700">
    <property type="term" value="F:DNA-binding transcription factor activity"/>
    <property type="evidence" value="ECO:0007669"/>
    <property type="project" value="InterPro"/>
</dbReference>
<keyword evidence="3" id="KW-0804">Transcription</keyword>
<dbReference type="InterPro" id="IPR000524">
    <property type="entry name" value="Tscrpt_reg_HTH_GntR"/>
</dbReference>
<evidence type="ECO:0000256" key="1">
    <source>
        <dbReference type="ARBA" id="ARBA00023015"/>
    </source>
</evidence>
<dbReference type="PANTHER" id="PTHR43537:SF24">
    <property type="entry name" value="GLUCONATE OPERON TRANSCRIPTIONAL REPRESSOR"/>
    <property type="match status" value="1"/>
</dbReference>
<protein>
    <submittedName>
        <fullName evidence="4">GntR family transcriptional regulator</fullName>
    </submittedName>
</protein>
<dbReference type="PROSITE" id="PS50949">
    <property type="entry name" value="HTH_GNTR"/>
    <property type="match status" value="1"/>
</dbReference>